<reference evidence="1" key="1">
    <citation type="submission" date="2013-07" db="EMBL/GenBank/DDBJ databases">
        <title>Midgut Transcriptome Profiling of Anoplphora glabripennis, a Lignocellulose Degrading, Wood-Boring Cerambycid.</title>
        <authorList>
            <person name="Scully E.D."/>
            <person name="Hoover K."/>
            <person name="Carlson J.E."/>
            <person name="Tien M."/>
            <person name="Geib S.M."/>
        </authorList>
    </citation>
    <scope>NUCLEOTIDE SEQUENCE</scope>
</reference>
<dbReference type="SUPFAM" id="SSF56349">
    <property type="entry name" value="DNA breaking-rejoining enzymes"/>
    <property type="match status" value="1"/>
</dbReference>
<dbReference type="EMBL" id="GALX01007526">
    <property type="protein sequence ID" value="JAB60940.1"/>
    <property type="molecule type" value="Transcribed_RNA"/>
</dbReference>
<organism evidence="1">
    <name type="scientific">Anoplophora glabripennis</name>
    <name type="common">Asian longhorn beetle</name>
    <name type="synonym">Anoplophora nobilis</name>
    <dbReference type="NCBI Taxonomy" id="217634"/>
    <lineage>
        <taxon>Eukaryota</taxon>
        <taxon>Metazoa</taxon>
        <taxon>Ecdysozoa</taxon>
        <taxon>Arthropoda</taxon>
        <taxon>Hexapoda</taxon>
        <taxon>Insecta</taxon>
        <taxon>Pterygota</taxon>
        <taxon>Neoptera</taxon>
        <taxon>Endopterygota</taxon>
        <taxon>Coleoptera</taxon>
        <taxon>Polyphaga</taxon>
        <taxon>Cucujiformia</taxon>
        <taxon>Chrysomeloidea</taxon>
        <taxon>Cerambycidae</taxon>
        <taxon>Lamiinae</taxon>
        <taxon>Lamiini</taxon>
        <taxon>Anoplophora</taxon>
    </lineage>
</organism>
<protein>
    <submittedName>
        <fullName evidence="1">Uncharacterized protein</fullName>
    </submittedName>
</protein>
<feature type="non-terminal residue" evidence="1">
    <location>
        <position position="133"/>
    </location>
</feature>
<proteinExistence type="predicted"/>
<feature type="non-terminal residue" evidence="1">
    <location>
        <position position="1"/>
    </location>
</feature>
<sequence length="133" mass="15259">LKIVDECAKIFTEKKDDQKTYKSLVNCILALLILFNRRRIGDVQFLKITDYKNDHRSNCADFENALTDTEKMLTTKYKRVLNGGKGSRAVVILVPETLQNYINLLLNNREKYIPPENDYVFAISGSTIPWGKG</sequence>
<name>V5FTI2_ANOGL</name>
<evidence type="ECO:0000313" key="1">
    <source>
        <dbReference type="EMBL" id="JAB60940.1"/>
    </source>
</evidence>
<dbReference type="PANTHER" id="PTHR33480">
    <property type="entry name" value="SET DOMAIN-CONTAINING PROTEIN-RELATED"/>
    <property type="match status" value="1"/>
</dbReference>
<dbReference type="InterPro" id="IPR011010">
    <property type="entry name" value="DNA_brk_join_enz"/>
</dbReference>
<dbReference type="PANTHER" id="PTHR33480:SF1">
    <property type="entry name" value="TYR RECOMBINASE DOMAIN-CONTAINING PROTEIN"/>
    <property type="match status" value="1"/>
</dbReference>
<dbReference type="GO" id="GO:0003677">
    <property type="term" value="F:DNA binding"/>
    <property type="evidence" value="ECO:0007669"/>
    <property type="project" value="InterPro"/>
</dbReference>
<dbReference type="AlphaFoldDB" id="V5FTI2"/>
<accession>V5FTI2</accession>